<evidence type="ECO:0000313" key="3">
    <source>
        <dbReference type="Proteomes" id="UP000176774"/>
    </source>
</evidence>
<dbReference type="STRING" id="1802214.A2908_00710"/>
<comment type="caution">
    <text evidence="2">The sequence shown here is derived from an EMBL/GenBank/DDBJ whole genome shotgun (WGS) entry which is preliminary data.</text>
</comment>
<dbReference type="AlphaFoldDB" id="A0A1G2IFU2"/>
<sequence length="87" mass="10119">MLDDKDVQKLIKAFKDVFPTAEMVQECFAETAKKTDLEKLAAKEQLEKLEIKVDRINERLKNVEVKLETIEDLRPRVKTLEEAMGIE</sequence>
<accession>A0A1G2IFU2</accession>
<feature type="coiled-coil region" evidence="1">
    <location>
        <begin position="32"/>
        <end position="73"/>
    </location>
</feature>
<proteinExistence type="predicted"/>
<protein>
    <submittedName>
        <fullName evidence="2">Uncharacterized protein</fullName>
    </submittedName>
</protein>
<evidence type="ECO:0000256" key="1">
    <source>
        <dbReference type="SAM" id="Coils"/>
    </source>
</evidence>
<reference evidence="2 3" key="1">
    <citation type="journal article" date="2016" name="Nat. Commun.">
        <title>Thousands of microbial genomes shed light on interconnected biogeochemical processes in an aquifer system.</title>
        <authorList>
            <person name="Anantharaman K."/>
            <person name="Brown C.T."/>
            <person name="Hug L.A."/>
            <person name="Sharon I."/>
            <person name="Castelle C.J."/>
            <person name="Probst A.J."/>
            <person name="Thomas B.C."/>
            <person name="Singh A."/>
            <person name="Wilkins M.J."/>
            <person name="Karaoz U."/>
            <person name="Brodie E.L."/>
            <person name="Williams K.H."/>
            <person name="Hubbard S.S."/>
            <person name="Banfield J.F."/>
        </authorList>
    </citation>
    <scope>NUCLEOTIDE SEQUENCE [LARGE SCALE GENOMIC DNA]</scope>
</reference>
<gene>
    <name evidence="2" type="ORF">A2908_00710</name>
</gene>
<dbReference type="Proteomes" id="UP000176774">
    <property type="component" value="Unassembled WGS sequence"/>
</dbReference>
<organism evidence="2 3">
    <name type="scientific">Candidatus Staskawiczbacteria bacterium RIFCSPLOWO2_01_FULL_38_12b</name>
    <dbReference type="NCBI Taxonomy" id="1802214"/>
    <lineage>
        <taxon>Bacteria</taxon>
        <taxon>Candidatus Staskawicziibacteriota</taxon>
    </lineage>
</organism>
<evidence type="ECO:0000313" key="2">
    <source>
        <dbReference type="EMBL" id="OGZ73602.1"/>
    </source>
</evidence>
<name>A0A1G2IFU2_9BACT</name>
<dbReference type="EMBL" id="MHPA01000010">
    <property type="protein sequence ID" value="OGZ73602.1"/>
    <property type="molecule type" value="Genomic_DNA"/>
</dbReference>
<keyword evidence="1" id="KW-0175">Coiled coil</keyword>